<comment type="caution">
    <text evidence="3">The sequence shown here is derived from an EMBL/GenBank/DDBJ whole genome shotgun (WGS) entry which is preliminary data.</text>
</comment>
<sequence>MERKFVRYLMIGIIFFIGLSMGTSFSPTNSAKDVQEKAKEFEDDITNPDTDFEPVNPYENQTGEPIKHNFYTSLAKDGEYLVKKTVEFVFEKSDDLLRIIFDS</sequence>
<evidence type="ECO:0000313" key="4">
    <source>
        <dbReference type="Proteomes" id="UP000005707"/>
    </source>
</evidence>
<name>U2FRZ7_9MOLU</name>
<dbReference type="RefSeq" id="WP_008826154.1">
    <property type="nucleotide sequence ID" value="NZ_AFNU02000001.1"/>
</dbReference>
<feature type="region of interest" description="Disordered" evidence="1">
    <location>
        <begin position="32"/>
        <end position="64"/>
    </location>
</feature>
<keyword evidence="2" id="KW-1133">Transmembrane helix</keyword>
<dbReference type="EMBL" id="AFNU02000001">
    <property type="protein sequence ID" value="ERJ13739.1"/>
    <property type="molecule type" value="Genomic_DNA"/>
</dbReference>
<accession>U2FRZ7</accession>
<keyword evidence="4" id="KW-1185">Reference proteome</keyword>
<gene>
    <name evidence="3" type="ORF">HLPCO_000405</name>
</gene>
<feature type="compositionally biased region" description="Acidic residues" evidence="1">
    <location>
        <begin position="41"/>
        <end position="52"/>
    </location>
</feature>
<evidence type="ECO:0000256" key="2">
    <source>
        <dbReference type="SAM" id="Phobius"/>
    </source>
</evidence>
<reference evidence="3 4" key="1">
    <citation type="journal article" date="2011" name="J. Bacteriol.">
        <title>Genome sequence of Haloplasma contractile, an unusual contractile bacterium from a deep-sea anoxic brine lake.</title>
        <authorList>
            <person name="Antunes A."/>
            <person name="Alam I."/>
            <person name="El Dorry H."/>
            <person name="Siam R."/>
            <person name="Robertson A."/>
            <person name="Bajic V.B."/>
            <person name="Stingl U."/>
        </authorList>
    </citation>
    <scope>NUCLEOTIDE SEQUENCE [LARGE SCALE GENOMIC DNA]</scope>
    <source>
        <strain evidence="3 4">SSD-17B</strain>
    </source>
</reference>
<evidence type="ECO:0000313" key="3">
    <source>
        <dbReference type="EMBL" id="ERJ13739.1"/>
    </source>
</evidence>
<reference evidence="3 4" key="2">
    <citation type="journal article" date="2013" name="PLoS ONE">
        <title>INDIGO - INtegrated Data Warehouse of MIcrobial GenOmes with Examples from the Red Sea Extremophiles.</title>
        <authorList>
            <person name="Alam I."/>
            <person name="Antunes A."/>
            <person name="Kamau A.A."/>
            <person name="Ba Alawi W."/>
            <person name="Kalkatawi M."/>
            <person name="Stingl U."/>
            <person name="Bajic V.B."/>
        </authorList>
    </citation>
    <scope>NUCLEOTIDE SEQUENCE [LARGE SCALE GENOMIC DNA]</scope>
    <source>
        <strain evidence="3 4">SSD-17B</strain>
    </source>
</reference>
<evidence type="ECO:0000256" key="1">
    <source>
        <dbReference type="SAM" id="MobiDB-lite"/>
    </source>
</evidence>
<dbReference type="AlphaFoldDB" id="U2FRZ7"/>
<protein>
    <submittedName>
        <fullName evidence="3">Uncharacterized protein</fullName>
    </submittedName>
</protein>
<keyword evidence="2" id="KW-0812">Transmembrane</keyword>
<feature type="transmembrane region" description="Helical" evidence="2">
    <location>
        <begin position="5"/>
        <end position="25"/>
    </location>
</feature>
<keyword evidence="2" id="KW-0472">Membrane</keyword>
<proteinExistence type="predicted"/>
<dbReference type="Proteomes" id="UP000005707">
    <property type="component" value="Unassembled WGS sequence"/>
</dbReference>
<organism evidence="3 4">
    <name type="scientific">Haloplasma contractile SSD-17B</name>
    <dbReference type="NCBI Taxonomy" id="1033810"/>
    <lineage>
        <taxon>Bacteria</taxon>
        <taxon>Bacillati</taxon>
        <taxon>Mycoplasmatota</taxon>
        <taxon>Mollicutes</taxon>
        <taxon>Haloplasmatales</taxon>
        <taxon>Haloplasmataceae</taxon>
        <taxon>Haloplasma</taxon>
    </lineage>
</organism>
<dbReference type="OrthoDB" id="9856367at2"/>
<dbReference type="InParanoid" id="U2FRZ7"/>